<dbReference type="Proteomes" id="UP000009145">
    <property type="component" value="Chromosome"/>
</dbReference>
<evidence type="ECO:0000259" key="2">
    <source>
        <dbReference type="Pfam" id="PF09335"/>
    </source>
</evidence>
<keyword evidence="1" id="KW-0812">Transmembrane</keyword>
<feature type="transmembrane region" description="Helical" evidence="1">
    <location>
        <begin position="55"/>
        <end position="75"/>
    </location>
</feature>
<dbReference type="InterPro" id="IPR051311">
    <property type="entry name" value="DedA_domain"/>
</dbReference>
<dbReference type="OrthoDB" id="9810270at2"/>
<name>I1YHY4_METFJ</name>
<dbReference type="PANTHER" id="PTHR42709">
    <property type="entry name" value="ALKALINE PHOSPHATASE LIKE PROTEIN"/>
    <property type="match status" value="1"/>
</dbReference>
<dbReference type="PATRIC" id="fig|754477.3.peg.1358"/>
<organism evidence="3 4">
    <name type="scientific">Methylophaga frappieri (strain ATCC BAA-2434 / DSM 25690 / JAM7)</name>
    <dbReference type="NCBI Taxonomy" id="754477"/>
    <lineage>
        <taxon>Bacteria</taxon>
        <taxon>Pseudomonadati</taxon>
        <taxon>Pseudomonadota</taxon>
        <taxon>Gammaproteobacteria</taxon>
        <taxon>Thiotrichales</taxon>
        <taxon>Piscirickettsiaceae</taxon>
        <taxon>Methylophaga</taxon>
    </lineage>
</organism>
<dbReference type="InterPro" id="IPR032816">
    <property type="entry name" value="VTT_dom"/>
</dbReference>
<keyword evidence="4" id="KW-1185">Reference proteome</keyword>
<dbReference type="EMBL" id="CP003380">
    <property type="protein sequence ID" value="AFJ02527.1"/>
    <property type="molecule type" value="Genomic_DNA"/>
</dbReference>
<dbReference type="Pfam" id="PF09335">
    <property type="entry name" value="VTT_dom"/>
    <property type="match status" value="1"/>
</dbReference>
<dbReference type="KEGG" id="mec:Q7C_1377"/>
<dbReference type="STRING" id="754477.Q7C_1377"/>
<dbReference type="eggNOG" id="COG1238">
    <property type="taxonomic scope" value="Bacteria"/>
</dbReference>
<feature type="transmembrane region" description="Helical" evidence="1">
    <location>
        <begin position="174"/>
        <end position="190"/>
    </location>
</feature>
<dbReference type="RefSeq" id="WP_014703947.1">
    <property type="nucleotide sequence ID" value="NC_017856.1"/>
</dbReference>
<dbReference type="HOGENOM" id="CLU_098634_1_0_6"/>
<keyword evidence="3" id="KW-0449">Lipoprotein</keyword>
<evidence type="ECO:0000313" key="4">
    <source>
        <dbReference type="Proteomes" id="UP000009145"/>
    </source>
</evidence>
<feature type="domain" description="VTT" evidence="2">
    <location>
        <begin position="40"/>
        <end position="156"/>
    </location>
</feature>
<evidence type="ECO:0000313" key="3">
    <source>
        <dbReference type="EMBL" id="AFJ02527.1"/>
    </source>
</evidence>
<protein>
    <submittedName>
        <fullName evidence="3">Lipoprotein B</fullName>
    </submittedName>
</protein>
<feature type="transmembrane region" description="Helical" evidence="1">
    <location>
        <begin position="20"/>
        <end position="43"/>
    </location>
</feature>
<sequence>MKIFSSLYARTMQWARHRYASVWLAIVSFTESSFFLVPPDVMLAPMSLAQPKKAWFYAALTTVMSVAGGLLGYVIGQFALELVQPWLVRFDYLEAYLIAQGWFEKWGFWAIFLAGFTPIPYKIFTIAAGAVAMPLLPFILGSLVGRGSRFFLVAALMRWGGEALESRLHQWMDWLGWLTVAILVFTYFLIR</sequence>
<reference evidence="3 4" key="1">
    <citation type="journal article" date="2012" name="J. Bacteriol.">
        <title>Complete genome sequences of Methylophaga sp. strain JAM1 and Methylophaga sp. strain JAM7.</title>
        <authorList>
            <person name="Villeneuve C."/>
            <person name="Martineau C."/>
            <person name="Mauffrey F."/>
            <person name="Villemur R."/>
        </authorList>
    </citation>
    <scope>NUCLEOTIDE SEQUENCE [LARGE SCALE GENOMIC DNA]</scope>
    <source>
        <strain evidence="3 4">JAM7</strain>
    </source>
</reference>
<evidence type="ECO:0000256" key="1">
    <source>
        <dbReference type="SAM" id="Phobius"/>
    </source>
</evidence>
<proteinExistence type="predicted"/>
<dbReference type="AlphaFoldDB" id="I1YHY4"/>
<dbReference type="GO" id="GO:0005886">
    <property type="term" value="C:plasma membrane"/>
    <property type="evidence" value="ECO:0007669"/>
    <property type="project" value="TreeGrafter"/>
</dbReference>
<dbReference type="PANTHER" id="PTHR42709:SF11">
    <property type="entry name" value="DEDA FAMILY PROTEIN"/>
    <property type="match status" value="1"/>
</dbReference>
<keyword evidence="1" id="KW-1133">Transmembrane helix</keyword>
<feature type="transmembrane region" description="Helical" evidence="1">
    <location>
        <begin position="123"/>
        <end position="144"/>
    </location>
</feature>
<accession>I1YHY4</accession>
<gene>
    <name evidence="3" type="ordered locus">Q7C_1377</name>
</gene>
<keyword evidence="1" id="KW-0472">Membrane</keyword>